<organism evidence="2 3">
    <name type="scientific">Cyclotella cryptica</name>
    <dbReference type="NCBI Taxonomy" id="29204"/>
    <lineage>
        <taxon>Eukaryota</taxon>
        <taxon>Sar</taxon>
        <taxon>Stramenopiles</taxon>
        <taxon>Ochrophyta</taxon>
        <taxon>Bacillariophyta</taxon>
        <taxon>Coscinodiscophyceae</taxon>
        <taxon>Thalassiosirophycidae</taxon>
        <taxon>Stephanodiscales</taxon>
        <taxon>Stephanodiscaceae</taxon>
        <taxon>Cyclotella</taxon>
    </lineage>
</organism>
<keyword evidence="3" id="KW-1185">Reference proteome</keyword>
<proteinExistence type="predicted"/>
<reference evidence="2 3" key="1">
    <citation type="journal article" date="2020" name="G3 (Bethesda)">
        <title>Improved Reference Genome for Cyclotella cryptica CCMP332, a Model for Cell Wall Morphogenesis, Salinity Adaptation, and Lipid Production in Diatoms (Bacillariophyta).</title>
        <authorList>
            <person name="Roberts W.R."/>
            <person name="Downey K.M."/>
            <person name="Ruck E.C."/>
            <person name="Traller J.C."/>
            <person name="Alverson A.J."/>
        </authorList>
    </citation>
    <scope>NUCLEOTIDE SEQUENCE [LARGE SCALE GENOMIC DNA]</scope>
    <source>
        <strain evidence="2 3">CCMP332</strain>
    </source>
</reference>
<evidence type="ECO:0000256" key="1">
    <source>
        <dbReference type="SAM" id="MobiDB-lite"/>
    </source>
</evidence>
<gene>
    <name evidence="2" type="ORF">HJC23_000160</name>
</gene>
<accession>A0ABD3QFF7</accession>
<sequence>MIVSIRGVAVASIAIASSNAFAPRSGFRKYAAFRPSCSLQATEEHQELDIARRRIFHQTLTGVSSAFLLPRLANANADLVASTTSTPSPIEEKKEVLLANAVQSPPEPAQPAAPSFTSTPAYEKEIVAADAGKASQPPSVTSSTTAVSSSQTPSPTSRKEILTADASVATKTPPAPAPEVTVSTPPPAPKPLTQESYALSIRQSTSALSTQLGHAFLVVDGLNSQARRLSASSHPAHGLAVLEGMNTQAKRLQDDLTGASALYKTIIEQSRKIIVPEESFQSTVAGVTHASSVLDGIIVHSKRLVAASSVAAGSYSTDDQIMYMLSVLDGLNTQVKRLNVKETFGLLDELNSQAVDMA</sequence>
<evidence type="ECO:0000313" key="3">
    <source>
        <dbReference type="Proteomes" id="UP001516023"/>
    </source>
</evidence>
<feature type="compositionally biased region" description="Low complexity" evidence="1">
    <location>
        <begin position="134"/>
        <end position="156"/>
    </location>
</feature>
<feature type="region of interest" description="Disordered" evidence="1">
    <location>
        <begin position="131"/>
        <end position="193"/>
    </location>
</feature>
<evidence type="ECO:0000313" key="2">
    <source>
        <dbReference type="EMBL" id="KAL3798246.1"/>
    </source>
</evidence>
<dbReference type="Proteomes" id="UP001516023">
    <property type="component" value="Unassembled WGS sequence"/>
</dbReference>
<comment type="caution">
    <text evidence="2">The sequence shown here is derived from an EMBL/GenBank/DDBJ whole genome shotgun (WGS) entry which is preliminary data.</text>
</comment>
<dbReference type="EMBL" id="JABMIG020000047">
    <property type="protein sequence ID" value="KAL3798246.1"/>
    <property type="molecule type" value="Genomic_DNA"/>
</dbReference>
<protein>
    <submittedName>
        <fullName evidence="2">Uncharacterized protein</fullName>
    </submittedName>
</protein>
<name>A0ABD3QFF7_9STRA</name>
<dbReference type="AlphaFoldDB" id="A0ABD3QFF7"/>